<sequence length="82" mass="9441">MGCKYEAKYISRNMKLQCMQASEQLFQRTCVREATILKETIILKKYLLARSPEVGIDHEKEMMDEEVDEDHVVDSGTVNSGK</sequence>
<reference evidence="1" key="1">
    <citation type="submission" date="2021-08" db="EMBL/GenBank/DDBJ databases">
        <title>The first chromosome-level gecko genome reveals the dynamic sex chromosomes of Neotropical dwarf geckos (Sphaerodactylidae: Sphaerodactylus).</title>
        <authorList>
            <person name="Pinto B.J."/>
            <person name="Keating S.E."/>
            <person name="Gamble T."/>
        </authorList>
    </citation>
    <scope>NUCLEOTIDE SEQUENCE</scope>
    <source>
        <strain evidence="1">TG3544</strain>
    </source>
</reference>
<evidence type="ECO:0000313" key="1">
    <source>
        <dbReference type="EMBL" id="KAH8010779.1"/>
    </source>
</evidence>
<protein>
    <submittedName>
        <fullName evidence="1">Uncharacterized protein</fullName>
    </submittedName>
</protein>
<keyword evidence="2" id="KW-1185">Reference proteome</keyword>
<organism evidence="1 2">
    <name type="scientific">Sphaerodactylus townsendi</name>
    <dbReference type="NCBI Taxonomy" id="933632"/>
    <lineage>
        <taxon>Eukaryota</taxon>
        <taxon>Metazoa</taxon>
        <taxon>Chordata</taxon>
        <taxon>Craniata</taxon>
        <taxon>Vertebrata</taxon>
        <taxon>Euteleostomi</taxon>
        <taxon>Lepidosauria</taxon>
        <taxon>Squamata</taxon>
        <taxon>Bifurcata</taxon>
        <taxon>Gekkota</taxon>
        <taxon>Sphaerodactylidae</taxon>
        <taxon>Sphaerodactylus</taxon>
    </lineage>
</organism>
<name>A0ACB8FUQ3_9SAUR</name>
<gene>
    <name evidence="1" type="ORF">K3G42_012885</name>
</gene>
<proteinExistence type="predicted"/>
<dbReference type="Proteomes" id="UP000827872">
    <property type="component" value="Linkage Group LG11"/>
</dbReference>
<accession>A0ACB8FUQ3</accession>
<evidence type="ECO:0000313" key="2">
    <source>
        <dbReference type="Proteomes" id="UP000827872"/>
    </source>
</evidence>
<comment type="caution">
    <text evidence="1">The sequence shown here is derived from an EMBL/GenBank/DDBJ whole genome shotgun (WGS) entry which is preliminary data.</text>
</comment>
<dbReference type="EMBL" id="CM037624">
    <property type="protein sequence ID" value="KAH8010779.1"/>
    <property type="molecule type" value="Genomic_DNA"/>
</dbReference>